<proteinExistence type="predicted"/>
<feature type="chain" id="PRO_5008719905" evidence="1">
    <location>
        <begin position="27"/>
        <end position="100"/>
    </location>
</feature>
<reference evidence="3" key="1">
    <citation type="submission" date="2016-06" db="EMBL/GenBank/DDBJ databases">
        <authorList>
            <person name="Varghese N."/>
            <person name="Submissions Spin"/>
        </authorList>
    </citation>
    <scope>NUCLEOTIDE SEQUENCE [LARGE SCALE GENOMIC DNA]</scope>
    <source>
        <strain evidence="3">DSM 45161</strain>
    </source>
</reference>
<dbReference type="PROSITE" id="PS51257">
    <property type="entry name" value="PROKAR_LIPOPROTEIN"/>
    <property type="match status" value="1"/>
</dbReference>
<dbReference type="EMBL" id="LT607753">
    <property type="protein sequence ID" value="SCG73105.1"/>
    <property type="molecule type" value="Genomic_DNA"/>
</dbReference>
<evidence type="ECO:0000313" key="2">
    <source>
        <dbReference type="EMBL" id="SCG73105.1"/>
    </source>
</evidence>
<gene>
    <name evidence="2" type="ORF">GA0070614_5150</name>
</gene>
<evidence type="ECO:0000256" key="1">
    <source>
        <dbReference type="SAM" id="SignalP"/>
    </source>
</evidence>
<protein>
    <submittedName>
        <fullName evidence="2">Uncharacterized protein</fullName>
    </submittedName>
</protein>
<name>A0A1C5JR89_9ACTN</name>
<dbReference type="OrthoDB" id="3400158at2"/>
<dbReference type="Proteomes" id="UP000198215">
    <property type="component" value="Chromosome I"/>
</dbReference>
<sequence>MRKSIALAGVTAAVAAGLAVAAPAQAAPANAGGSCVQAGLGTLDSLGLLQAAAQRKVDYSTLADPVNGPIFAELPAGSYLSLGQVVKLHTSSPELFAWCR</sequence>
<dbReference type="AlphaFoldDB" id="A0A1C5JR89"/>
<evidence type="ECO:0000313" key="3">
    <source>
        <dbReference type="Proteomes" id="UP000198215"/>
    </source>
</evidence>
<keyword evidence="3" id="KW-1185">Reference proteome</keyword>
<keyword evidence="1" id="KW-0732">Signal</keyword>
<feature type="signal peptide" evidence="1">
    <location>
        <begin position="1"/>
        <end position="26"/>
    </location>
</feature>
<dbReference type="RefSeq" id="WP_088978331.1">
    <property type="nucleotide sequence ID" value="NZ_LT607753.1"/>
</dbReference>
<organism evidence="2 3">
    <name type="scientific">Micromonospora coxensis</name>
    <dbReference type="NCBI Taxonomy" id="356852"/>
    <lineage>
        <taxon>Bacteria</taxon>
        <taxon>Bacillati</taxon>
        <taxon>Actinomycetota</taxon>
        <taxon>Actinomycetes</taxon>
        <taxon>Micromonosporales</taxon>
        <taxon>Micromonosporaceae</taxon>
        <taxon>Micromonospora</taxon>
    </lineage>
</organism>
<accession>A0A1C5JR89</accession>